<keyword evidence="1" id="KW-0472">Membrane</keyword>
<feature type="transmembrane region" description="Helical" evidence="1">
    <location>
        <begin position="19"/>
        <end position="52"/>
    </location>
</feature>
<evidence type="ECO:0000313" key="2">
    <source>
        <dbReference type="EMBL" id="VDO84639.1"/>
    </source>
</evidence>
<evidence type="ECO:0000256" key="1">
    <source>
        <dbReference type="SAM" id="Phobius"/>
    </source>
</evidence>
<gene>
    <name evidence="2" type="ORF">SMTD_LOCUS2149</name>
</gene>
<organism evidence="2 3">
    <name type="scientific">Schistosoma mattheei</name>
    <dbReference type="NCBI Taxonomy" id="31246"/>
    <lineage>
        <taxon>Eukaryota</taxon>
        <taxon>Metazoa</taxon>
        <taxon>Spiralia</taxon>
        <taxon>Lophotrochozoa</taxon>
        <taxon>Platyhelminthes</taxon>
        <taxon>Trematoda</taxon>
        <taxon>Digenea</taxon>
        <taxon>Strigeidida</taxon>
        <taxon>Schistosomatoidea</taxon>
        <taxon>Schistosomatidae</taxon>
        <taxon>Schistosoma</taxon>
    </lineage>
</organism>
<accession>A0A3P7Z3M5</accession>
<evidence type="ECO:0000313" key="3">
    <source>
        <dbReference type="Proteomes" id="UP000269396"/>
    </source>
</evidence>
<keyword evidence="1" id="KW-0812">Transmembrane</keyword>
<keyword evidence="3" id="KW-1185">Reference proteome</keyword>
<protein>
    <submittedName>
        <fullName evidence="2">Uncharacterized protein</fullName>
    </submittedName>
</protein>
<dbReference type="Proteomes" id="UP000269396">
    <property type="component" value="Unassembled WGS sequence"/>
</dbReference>
<sequence>MLLIICGQRTLSILCRKLFINTMMVVVVLQVSAPYGITVLMFVLKILTLIFVDSNFEFYMFFDCRNAVLALPILAFASEPDRSYSSMMLFRDVKFSLLPEFILQCVGVLCVEFEVDFSPVYVEAY</sequence>
<keyword evidence="1" id="KW-1133">Transmembrane helix</keyword>
<dbReference type="AlphaFoldDB" id="A0A3P7Z3M5"/>
<dbReference type="EMBL" id="UZAL01002775">
    <property type="protein sequence ID" value="VDO84639.1"/>
    <property type="molecule type" value="Genomic_DNA"/>
</dbReference>
<name>A0A3P7Z3M5_9TREM</name>
<proteinExistence type="predicted"/>
<reference evidence="2 3" key="1">
    <citation type="submission" date="2018-11" db="EMBL/GenBank/DDBJ databases">
        <authorList>
            <consortium name="Pathogen Informatics"/>
        </authorList>
    </citation>
    <scope>NUCLEOTIDE SEQUENCE [LARGE SCALE GENOMIC DNA]</scope>
    <source>
        <strain>Denwood</strain>
        <strain evidence="3">Zambia</strain>
    </source>
</reference>